<organism evidence="2 3">
    <name type="scientific">Hibiscus sabdariffa</name>
    <name type="common">roselle</name>
    <dbReference type="NCBI Taxonomy" id="183260"/>
    <lineage>
        <taxon>Eukaryota</taxon>
        <taxon>Viridiplantae</taxon>
        <taxon>Streptophyta</taxon>
        <taxon>Embryophyta</taxon>
        <taxon>Tracheophyta</taxon>
        <taxon>Spermatophyta</taxon>
        <taxon>Magnoliopsida</taxon>
        <taxon>eudicotyledons</taxon>
        <taxon>Gunneridae</taxon>
        <taxon>Pentapetalae</taxon>
        <taxon>rosids</taxon>
        <taxon>malvids</taxon>
        <taxon>Malvales</taxon>
        <taxon>Malvaceae</taxon>
        <taxon>Malvoideae</taxon>
        <taxon>Hibiscus</taxon>
    </lineage>
</organism>
<comment type="caution">
    <text evidence="2">The sequence shown here is derived from an EMBL/GenBank/DDBJ whole genome shotgun (WGS) entry which is preliminary data.</text>
</comment>
<gene>
    <name evidence="2" type="ORF">V6N12_044604</name>
</gene>
<proteinExistence type="predicted"/>
<evidence type="ECO:0000313" key="3">
    <source>
        <dbReference type="Proteomes" id="UP001472677"/>
    </source>
</evidence>
<dbReference type="EMBL" id="JBBPBM010000244">
    <property type="protein sequence ID" value="KAK8498870.1"/>
    <property type="molecule type" value="Genomic_DNA"/>
</dbReference>
<protein>
    <submittedName>
        <fullName evidence="2">Uncharacterized protein</fullName>
    </submittedName>
</protein>
<feature type="region of interest" description="Disordered" evidence="1">
    <location>
        <begin position="46"/>
        <end position="102"/>
    </location>
</feature>
<accession>A0ABR2AXB2</accession>
<feature type="compositionally biased region" description="Basic and acidic residues" evidence="1">
    <location>
        <begin position="62"/>
        <end position="83"/>
    </location>
</feature>
<reference evidence="2 3" key="1">
    <citation type="journal article" date="2024" name="G3 (Bethesda)">
        <title>Genome assembly of Hibiscus sabdariffa L. provides insights into metabolisms of medicinal natural products.</title>
        <authorList>
            <person name="Kim T."/>
        </authorList>
    </citation>
    <scope>NUCLEOTIDE SEQUENCE [LARGE SCALE GENOMIC DNA]</scope>
    <source>
        <strain evidence="2">TK-2024</strain>
        <tissue evidence="2">Old leaves</tissue>
    </source>
</reference>
<keyword evidence="3" id="KW-1185">Reference proteome</keyword>
<sequence length="140" mass="15607">MKTKRKEEKQYGDDGALPWNSCVYRKRRDIKGVRVRVASKVSAWVKGDTVNHPNKLGPAKMDGNKEKTPSKGGAEERKKKNEAEAEAEAEVEMTTETRGMDPMAKMVINQATVNPDGRAQKPHDVLAFSRSLHNVDSSLE</sequence>
<evidence type="ECO:0000256" key="1">
    <source>
        <dbReference type="SAM" id="MobiDB-lite"/>
    </source>
</evidence>
<feature type="compositionally biased region" description="Acidic residues" evidence="1">
    <location>
        <begin position="84"/>
        <end position="93"/>
    </location>
</feature>
<evidence type="ECO:0000313" key="2">
    <source>
        <dbReference type="EMBL" id="KAK8498870.1"/>
    </source>
</evidence>
<dbReference type="Proteomes" id="UP001472677">
    <property type="component" value="Unassembled WGS sequence"/>
</dbReference>
<name>A0ABR2AXB2_9ROSI</name>